<dbReference type="GO" id="GO:0045881">
    <property type="term" value="P:positive regulation of sporulation resulting in formation of a cellular spore"/>
    <property type="evidence" value="ECO:0007669"/>
    <property type="project" value="TreeGrafter"/>
</dbReference>
<dbReference type="OrthoDB" id="3176965at2"/>
<dbReference type="PATRIC" id="fig|1300347.3.peg.3119"/>
<dbReference type="AlphaFoldDB" id="A0A1A9GPE2"/>
<dbReference type="PANTHER" id="PTHR33375:SF1">
    <property type="entry name" value="CHROMOSOME-PARTITIONING PROTEIN PARB-RELATED"/>
    <property type="match status" value="1"/>
</dbReference>
<dbReference type="InterPro" id="IPR050336">
    <property type="entry name" value="Chromosome_partition/occlusion"/>
</dbReference>
<dbReference type="RefSeq" id="WP_068111606.1">
    <property type="nucleotide sequence ID" value="NZ_CP015079.1"/>
</dbReference>
<dbReference type="SMART" id="SM00470">
    <property type="entry name" value="ParB"/>
    <property type="match status" value="1"/>
</dbReference>
<dbReference type="InterPro" id="IPR036086">
    <property type="entry name" value="ParB/Sulfiredoxin_sf"/>
</dbReference>
<organism evidence="3 4">
    <name type="scientific">Nocardioides dokdonensis FR1436</name>
    <dbReference type="NCBI Taxonomy" id="1300347"/>
    <lineage>
        <taxon>Bacteria</taxon>
        <taxon>Bacillati</taxon>
        <taxon>Actinomycetota</taxon>
        <taxon>Actinomycetes</taxon>
        <taxon>Propionibacteriales</taxon>
        <taxon>Nocardioidaceae</taxon>
        <taxon>Nocardioides</taxon>
    </lineage>
</organism>
<dbReference type="GO" id="GO:0007059">
    <property type="term" value="P:chromosome segregation"/>
    <property type="evidence" value="ECO:0007669"/>
    <property type="project" value="TreeGrafter"/>
</dbReference>
<name>A0A1A9GPE2_9ACTN</name>
<dbReference type="PANTHER" id="PTHR33375">
    <property type="entry name" value="CHROMOSOME-PARTITIONING PROTEIN PARB-RELATED"/>
    <property type="match status" value="1"/>
</dbReference>
<protein>
    <submittedName>
        <fullName evidence="3">ParB-like nuclease domain protein</fullName>
    </submittedName>
</protein>
<dbReference type="Pfam" id="PF02195">
    <property type="entry name" value="ParB_N"/>
    <property type="match status" value="1"/>
</dbReference>
<accession>A0A1A9GPE2</accession>
<dbReference type="InterPro" id="IPR003115">
    <property type="entry name" value="ParB_N"/>
</dbReference>
<evidence type="ECO:0000259" key="2">
    <source>
        <dbReference type="SMART" id="SM00470"/>
    </source>
</evidence>
<gene>
    <name evidence="3" type="ORF">I601_3125</name>
</gene>
<feature type="domain" description="ParB-like N-terminal" evidence="2">
    <location>
        <begin position="10"/>
        <end position="95"/>
    </location>
</feature>
<dbReference type="KEGG" id="ndk:I601_3125"/>
<dbReference type="SUPFAM" id="SSF110849">
    <property type="entry name" value="ParB/Sulfiredoxin"/>
    <property type="match status" value="1"/>
</dbReference>
<evidence type="ECO:0000313" key="3">
    <source>
        <dbReference type="EMBL" id="ANH39532.1"/>
    </source>
</evidence>
<reference evidence="3 4" key="1">
    <citation type="submission" date="2016-03" db="EMBL/GenBank/DDBJ databases">
        <title>Complete genome sequence of a soil Actinobacterium, Nocardioides dokdonensis FR1436.</title>
        <authorList>
            <person name="Kwon S.-K."/>
            <person name="Kim K."/>
            <person name="Kim J.F."/>
        </authorList>
    </citation>
    <scope>NUCLEOTIDE SEQUENCE [LARGE SCALE GENOMIC DNA]</scope>
    <source>
        <strain evidence="3 4">FR1436</strain>
    </source>
</reference>
<proteinExistence type="predicted"/>
<sequence>MSESRGRAELQRSIESIQVGARHRRDPGDLDQLKKSLERFGLLQPITITTDGFLICGFRRLEAARQLGWSNVRVWVRSGLSDELTLLLAERDDNLTHKPLTTYEAAQLYKEMVALLEEDAARRQEATQFNGPRGDGDTQDGAADSAAPCPRGHGDGRRRAAEMVTGSASYTRLNQILAMERVAADRDLSAGVRQVAADELERIRNGGPVDPGYQRVRAVVEAAERRMDSPDVDVDAEADAKRARDDADRLRRMRENRARRAAAAANAKRSVKSFAMVWREMDGWSKHYDVHQVATELSAEDWATFNQVLEETTTFARTVEAERALAPA</sequence>
<keyword evidence="4" id="KW-1185">Reference proteome</keyword>
<evidence type="ECO:0000256" key="1">
    <source>
        <dbReference type="SAM" id="MobiDB-lite"/>
    </source>
</evidence>
<dbReference type="EMBL" id="CP015079">
    <property type="protein sequence ID" value="ANH39532.1"/>
    <property type="molecule type" value="Genomic_DNA"/>
</dbReference>
<dbReference type="Proteomes" id="UP000077868">
    <property type="component" value="Chromosome"/>
</dbReference>
<dbReference type="STRING" id="1300347.I601_3125"/>
<dbReference type="GO" id="GO:0005694">
    <property type="term" value="C:chromosome"/>
    <property type="evidence" value="ECO:0007669"/>
    <property type="project" value="TreeGrafter"/>
</dbReference>
<dbReference type="Gene3D" id="3.90.1530.10">
    <property type="entry name" value="Conserved hypothetical protein from pyrococcus furiosus pfu- 392566-001, ParB domain"/>
    <property type="match status" value="1"/>
</dbReference>
<evidence type="ECO:0000313" key="4">
    <source>
        <dbReference type="Proteomes" id="UP000077868"/>
    </source>
</evidence>
<feature type="region of interest" description="Disordered" evidence="1">
    <location>
        <begin position="125"/>
        <end position="158"/>
    </location>
</feature>